<evidence type="ECO:0000256" key="7">
    <source>
        <dbReference type="ARBA" id="ARBA00022781"/>
    </source>
</evidence>
<evidence type="ECO:0000256" key="9">
    <source>
        <dbReference type="ARBA" id="ARBA00023065"/>
    </source>
</evidence>
<evidence type="ECO:0000256" key="3">
    <source>
        <dbReference type="ARBA" id="ARBA00011291"/>
    </source>
</evidence>
<protein>
    <recommendedName>
        <fullName evidence="12">ATP synthase complex subunit 8</fullName>
    </recommendedName>
</protein>
<evidence type="ECO:0000313" key="14">
    <source>
        <dbReference type="EMBL" id="ALO76887.1"/>
    </source>
</evidence>
<keyword evidence="6 12" id="KW-0812">Transmembrane</keyword>
<comment type="subcellular location">
    <subcellularLocation>
        <location evidence="1 12">Mitochondrion membrane</location>
        <topology evidence="1 12">Single-pass membrane protein</topology>
    </subcellularLocation>
</comment>
<keyword evidence="10 12" id="KW-0496">Mitochondrion</keyword>
<evidence type="ECO:0000256" key="12">
    <source>
        <dbReference type="RuleBase" id="RU003661"/>
    </source>
</evidence>
<accession>A0A0S2MQA1</accession>
<evidence type="ECO:0000256" key="10">
    <source>
        <dbReference type="ARBA" id="ARBA00023128"/>
    </source>
</evidence>
<dbReference type="Pfam" id="PF00895">
    <property type="entry name" value="ATP-synt_8"/>
    <property type="match status" value="1"/>
</dbReference>
<dbReference type="GO" id="GO:0031966">
    <property type="term" value="C:mitochondrial membrane"/>
    <property type="evidence" value="ECO:0007669"/>
    <property type="project" value="UniProtKB-SubCell"/>
</dbReference>
<keyword evidence="11 13" id="KW-0472">Membrane</keyword>
<keyword evidence="7 12" id="KW-0375">Hydrogen ion transport</keyword>
<dbReference type="InterPro" id="IPR001421">
    <property type="entry name" value="ATP8_metazoa"/>
</dbReference>
<dbReference type="AlphaFoldDB" id="A0A0S2MQA1"/>
<evidence type="ECO:0000256" key="4">
    <source>
        <dbReference type="ARBA" id="ARBA00022448"/>
    </source>
</evidence>
<gene>
    <name evidence="14" type="primary">atp8</name>
</gene>
<evidence type="ECO:0000256" key="8">
    <source>
        <dbReference type="ARBA" id="ARBA00022989"/>
    </source>
</evidence>
<proteinExistence type="inferred from homology"/>
<dbReference type="GO" id="GO:0015986">
    <property type="term" value="P:proton motive force-driven ATP synthesis"/>
    <property type="evidence" value="ECO:0007669"/>
    <property type="project" value="InterPro"/>
</dbReference>
<reference evidence="14" key="1">
    <citation type="submission" date="2012-06" db="EMBL/GenBank/DDBJ databases">
        <title>Mitogenomics of the Coleoptera under dense taxon sampling.</title>
        <authorList>
            <person name="Timmermans M.J.T.N."/>
            <person name="Lim J."/>
            <person name="Dodsworth S."/>
            <person name="Haran J."/>
            <person name="Ahrens D."/>
            <person name="Bocak L."/>
            <person name="London A."/>
            <person name="Culverwell L."/>
            <person name="Vogler A.P."/>
        </authorList>
    </citation>
    <scope>NUCLEOTIDE SEQUENCE</scope>
</reference>
<name>A0A0S2MQA1_9CUCU</name>
<keyword evidence="8 13" id="KW-1133">Transmembrane helix</keyword>
<comment type="similarity">
    <text evidence="2 12">Belongs to the ATPase protein 8 family.</text>
</comment>
<dbReference type="GO" id="GO:0015078">
    <property type="term" value="F:proton transmembrane transporter activity"/>
    <property type="evidence" value="ECO:0007669"/>
    <property type="project" value="InterPro"/>
</dbReference>
<comment type="subunit">
    <text evidence="3">F-type ATPases have 2 components, CF(1) - the catalytic core - and CF(0) - the membrane proton channel.</text>
</comment>
<evidence type="ECO:0000256" key="6">
    <source>
        <dbReference type="ARBA" id="ARBA00022692"/>
    </source>
</evidence>
<geneLocation type="mitochondrion" evidence="14"/>
<sequence length="52" mass="6492">MPQMAPLSWVTLLIYFILVFLLFNILNYFSFIYQPKIKLNFKTKLNQYNWKW</sequence>
<evidence type="ECO:0000256" key="13">
    <source>
        <dbReference type="SAM" id="Phobius"/>
    </source>
</evidence>
<dbReference type="GO" id="GO:0045259">
    <property type="term" value="C:proton-transporting ATP synthase complex"/>
    <property type="evidence" value="ECO:0007669"/>
    <property type="project" value="UniProtKB-KW"/>
</dbReference>
<feature type="transmembrane region" description="Helical" evidence="13">
    <location>
        <begin position="12"/>
        <end position="33"/>
    </location>
</feature>
<evidence type="ECO:0000256" key="5">
    <source>
        <dbReference type="ARBA" id="ARBA00022547"/>
    </source>
</evidence>
<evidence type="ECO:0000256" key="11">
    <source>
        <dbReference type="ARBA" id="ARBA00023136"/>
    </source>
</evidence>
<evidence type="ECO:0000256" key="1">
    <source>
        <dbReference type="ARBA" id="ARBA00004304"/>
    </source>
</evidence>
<keyword evidence="4 12" id="KW-0813">Transport</keyword>
<organism evidence="14">
    <name type="scientific">Propalticus sp. PRO01</name>
    <dbReference type="NCBI Taxonomy" id="1205574"/>
    <lineage>
        <taxon>Eukaryota</taxon>
        <taxon>Metazoa</taxon>
        <taxon>Ecdysozoa</taxon>
        <taxon>Arthropoda</taxon>
        <taxon>Hexapoda</taxon>
        <taxon>Insecta</taxon>
        <taxon>Pterygota</taxon>
        <taxon>Neoptera</taxon>
        <taxon>Endopterygota</taxon>
        <taxon>Coleoptera</taxon>
        <taxon>Polyphaga</taxon>
        <taxon>Cucujiformia</taxon>
        <taxon>Propalticidae</taxon>
        <taxon>Propalticus</taxon>
    </lineage>
</organism>
<keyword evidence="5 12" id="KW-0138">CF(0)</keyword>
<dbReference type="EMBL" id="JX412792">
    <property type="protein sequence ID" value="ALO76887.1"/>
    <property type="molecule type" value="Genomic_DNA"/>
</dbReference>
<evidence type="ECO:0000256" key="2">
    <source>
        <dbReference type="ARBA" id="ARBA00008892"/>
    </source>
</evidence>
<keyword evidence="9 12" id="KW-0406">Ion transport</keyword>